<keyword evidence="3" id="KW-0813">Transport</keyword>
<dbReference type="InterPro" id="IPR004761">
    <property type="entry name" value="Spore_GerAB"/>
</dbReference>
<dbReference type="GO" id="GO:0009847">
    <property type="term" value="P:spore germination"/>
    <property type="evidence" value="ECO:0007669"/>
    <property type="project" value="InterPro"/>
</dbReference>
<evidence type="ECO:0000256" key="1">
    <source>
        <dbReference type="ARBA" id="ARBA00004141"/>
    </source>
</evidence>
<comment type="similarity">
    <text evidence="2">Belongs to the amino acid-polyamine-organocation (APC) superfamily. Spore germination protein (SGP) (TC 2.A.3.9) family.</text>
</comment>
<keyword evidence="4" id="KW-0309">Germination</keyword>
<feature type="transmembrane region" description="Helical" evidence="8">
    <location>
        <begin position="334"/>
        <end position="356"/>
    </location>
</feature>
<dbReference type="GO" id="GO:0016020">
    <property type="term" value="C:membrane"/>
    <property type="evidence" value="ECO:0007669"/>
    <property type="project" value="UniProtKB-SubCell"/>
</dbReference>
<dbReference type="NCBIfam" id="TIGR00912">
    <property type="entry name" value="2A0309"/>
    <property type="match status" value="1"/>
</dbReference>
<feature type="transmembrane region" description="Helical" evidence="8">
    <location>
        <begin position="269"/>
        <end position="298"/>
    </location>
</feature>
<evidence type="ECO:0000256" key="8">
    <source>
        <dbReference type="SAM" id="Phobius"/>
    </source>
</evidence>
<feature type="transmembrane region" description="Helical" evidence="8">
    <location>
        <begin position="12"/>
        <end position="30"/>
    </location>
</feature>
<dbReference type="EMBL" id="WHOD01000003">
    <property type="protein sequence ID" value="NOU91713.1"/>
    <property type="molecule type" value="Genomic_DNA"/>
</dbReference>
<keyword evidence="10" id="KW-1185">Reference proteome</keyword>
<keyword evidence="6 8" id="KW-1133">Transmembrane helix</keyword>
<gene>
    <name evidence="9" type="ORF">GC093_00470</name>
</gene>
<evidence type="ECO:0000256" key="7">
    <source>
        <dbReference type="ARBA" id="ARBA00023136"/>
    </source>
</evidence>
<evidence type="ECO:0000256" key="6">
    <source>
        <dbReference type="ARBA" id="ARBA00022989"/>
    </source>
</evidence>
<name>A0A972GPB3_9BACL</name>
<protein>
    <submittedName>
        <fullName evidence="9">GerAB/ArcD/ProY family transporter</fullName>
    </submittedName>
</protein>
<evidence type="ECO:0000256" key="3">
    <source>
        <dbReference type="ARBA" id="ARBA00022448"/>
    </source>
</evidence>
<evidence type="ECO:0000256" key="5">
    <source>
        <dbReference type="ARBA" id="ARBA00022692"/>
    </source>
</evidence>
<comment type="subcellular location">
    <subcellularLocation>
        <location evidence="1">Membrane</location>
        <topology evidence="1">Multi-pass membrane protein</topology>
    </subcellularLocation>
</comment>
<organism evidence="9 10">
    <name type="scientific">Paenibacillus foliorum</name>
    <dbReference type="NCBI Taxonomy" id="2654974"/>
    <lineage>
        <taxon>Bacteria</taxon>
        <taxon>Bacillati</taxon>
        <taxon>Bacillota</taxon>
        <taxon>Bacilli</taxon>
        <taxon>Bacillales</taxon>
        <taxon>Paenibacillaceae</taxon>
        <taxon>Paenibacillus</taxon>
    </lineage>
</organism>
<evidence type="ECO:0000256" key="4">
    <source>
        <dbReference type="ARBA" id="ARBA00022544"/>
    </source>
</evidence>
<feature type="transmembrane region" description="Helical" evidence="8">
    <location>
        <begin position="83"/>
        <end position="101"/>
    </location>
</feature>
<comment type="caution">
    <text evidence="9">The sequence shown here is derived from an EMBL/GenBank/DDBJ whole genome shotgun (WGS) entry which is preliminary data.</text>
</comment>
<feature type="transmembrane region" description="Helical" evidence="8">
    <location>
        <begin position="184"/>
        <end position="208"/>
    </location>
</feature>
<feature type="transmembrane region" description="Helical" evidence="8">
    <location>
        <begin position="42"/>
        <end position="63"/>
    </location>
</feature>
<feature type="transmembrane region" description="Helical" evidence="8">
    <location>
        <begin position="146"/>
        <end position="163"/>
    </location>
</feature>
<dbReference type="RefSeq" id="WP_171649878.1">
    <property type="nucleotide sequence ID" value="NZ_WHOD01000003.1"/>
</dbReference>
<dbReference type="AlphaFoldDB" id="A0A972GPB3"/>
<reference evidence="9" key="1">
    <citation type="submission" date="2019-10" db="EMBL/GenBank/DDBJ databases">
        <title>Description of Paenibacillus glebae sp. nov.</title>
        <authorList>
            <person name="Carlier A."/>
            <person name="Qi S."/>
        </authorList>
    </citation>
    <scope>NUCLEOTIDE SEQUENCE</scope>
    <source>
        <strain evidence="9">LMG 31456</strain>
    </source>
</reference>
<dbReference type="Pfam" id="PF03845">
    <property type="entry name" value="Spore_permease"/>
    <property type="match status" value="1"/>
</dbReference>
<feature type="transmembrane region" description="Helical" evidence="8">
    <location>
        <begin position="122"/>
        <end position="140"/>
    </location>
</feature>
<keyword evidence="7 8" id="KW-0472">Membrane</keyword>
<evidence type="ECO:0000313" key="9">
    <source>
        <dbReference type="EMBL" id="NOU91713.1"/>
    </source>
</evidence>
<evidence type="ECO:0000313" key="10">
    <source>
        <dbReference type="Proteomes" id="UP000641588"/>
    </source>
</evidence>
<dbReference type="Proteomes" id="UP000641588">
    <property type="component" value="Unassembled WGS sequence"/>
</dbReference>
<feature type="transmembrane region" description="Helical" evidence="8">
    <location>
        <begin position="214"/>
        <end position="240"/>
    </location>
</feature>
<dbReference type="Gene3D" id="1.20.1740.10">
    <property type="entry name" value="Amino acid/polyamine transporter I"/>
    <property type="match status" value="1"/>
</dbReference>
<dbReference type="PANTHER" id="PTHR34975">
    <property type="entry name" value="SPORE GERMINATION PROTEIN A2"/>
    <property type="match status" value="1"/>
</dbReference>
<accession>A0A972GPB3</accession>
<proteinExistence type="inferred from homology"/>
<dbReference type="PANTHER" id="PTHR34975:SF2">
    <property type="entry name" value="SPORE GERMINATION PROTEIN A2"/>
    <property type="match status" value="1"/>
</dbReference>
<feature type="transmembrane region" description="Helical" evidence="8">
    <location>
        <begin position="304"/>
        <end position="322"/>
    </location>
</feature>
<sequence>MKKYAFNELSLMQYIFLNTGIQISVTFLSLPRKLAEHAGTDGWISLILGWILSLTASLILIQVMKRYPDDTLLDLLTHLSGKWIGRLAAILLTLYFLFFGYEGIIRAILVIKIWVLPQTPNYLIMILLLIPTFLIARNGFTILGRYGELVILMSLWIPFIYLAPIKEAHWLYLLPVLKEGWTPIFSALPATIYSFVGFASTFILYPFLRNKSRASLGVVVFNTLTLLTYLFITSVCFVYFSPDEISQYNEPVITYLKAIEFRFIERFEILFVTFYLFIFSLSWIPAFSISVFCTNWLVGKKDSGSPMLLLCGILIITTYFFMPSYRQSELMSSVLSRAGLGVEYIFPACLLVSIWIHDRFLRRKAL</sequence>
<evidence type="ECO:0000256" key="2">
    <source>
        <dbReference type="ARBA" id="ARBA00007998"/>
    </source>
</evidence>
<keyword evidence="5 8" id="KW-0812">Transmembrane</keyword>